<accession>A0A653BFJ7</accession>
<protein>
    <submittedName>
        <fullName evidence="2">Uncharacterized protein</fullName>
    </submittedName>
</protein>
<dbReference type="AlphaFoldDB" id="A0A653BFJ7"/>
<name>A0A653BFJ7_CALMS</name>
<keyword evidence="3" id="KW-1185">Reference proteome</keyword>
<keyword evidence="1" id="KW-0812">Transmembrane</keyword>
<dbReference type="EMBL" id="CAACVG010000598">
    <property type="protein sequence ID" value="VEN34338.1"/>
    <property type="molecule type" value="Genomic_DNA"/>
</dbReference>
<feature type="non-terminal residue" evidence="2">
    <location>
        <position position="71"/>
    </location>
</feature>
<proteinExistence type="predicted"/>
<keyword evidence="1" id="KW-1133">Transmembrane helix</keyword>
<evidence type="ECO:0000313" key="3">
    <source>
        <dbReference type="Proteomes" id="UP000410492"/>
    </source>
</evidence>
<feature type="transmembrane region" description="Helical" evidence="1">
    <location>
        <begin position="25"/>
        <end position="46"/>
    </location>
</feature>
<reference evidence="2 3" key="1">
    <citation type="submission" date="2019-01" db="EMBL/GenBank/DDBJ databases">
        <authorList>
            <person name="Sayadi A."/>
        </authorList>
    </citation>
    <scope>NUCLEOTIDE SEQUENCE [LARGE SCALE GENOMIC DNA]</scope>
</reference>
<organism evidence="2 3">
    <name type="scientific">Callosobruchus maculatus</name>
    <name type="common">Southern cowpea weevil</name>
    <name type="synonym">Pulse bruchid</name>
    <dbReference type="NCBI Taxonomy" id="64391"/>
    <lineage>
        <taxon>Eukaryota</taxon>
        <taxon>Metazoa</taxon>
        <taxon>Ecdysozoa</taxon>
        <taxon>Arthropoda</taxon>
        <taxon>Hexapoda</taxon>
        <taxon>Insecta</taxon>
        <taxon>Pterygota</taxon>
        <taxon>Neoptera</taxon>
        <taxon>Endopterygota</taxon>
        <taxon>Coleoptera</taxon>
        <taxon>Polyphaga</taxon>
        <taxon>Cucujiformia</taxon>
        <taxon>Chrysomeloidea</taxon>
        <taxon>Chrysomelidae</taxon>
        <taxon>Bruchinae</taxon>
        <taxon>Bruchini</taxon>
        <taxon>Callosobruchus</taxon>
    </lineage>
</organism>
<dbReference type="Proteomes" id="UP000410492">
    <property type="component" value="Unassembled WGS sequence"/>
</dbReference>
<keyword evidence="1" id="KW-0472">Membrane</keyword>
<evidence type="ECO:0000313" key="2">
    <source>
        <dbReference type="EMBL" id="VEN34338.1"/>
    </source>
</evidence>
<sequence>MLLTYLYVTTLMITTDIGSIVMKRWFEICFCSLTILLGKVITAVFIGEILKVLLSYGCQFMDFSSKTRLLL</sequence>
<gene>
    <name evidence="2" type="ORF">CALMAC_LOCUS573</name>
</gene>
<evidence type="ECO:0000256" key="1">
    <source>
        <dbReference type="SAM" id="Phobius"/>
    </source>
</evidence>
<dbReference type="OrthoDB" id="415460at2759"/>